<gene>
    <name evidence="2" type="ORF">EAUS1353_LOCUS896</name>
</gene>
<dbReference type="AlphaFoldDB" id="A0A7S1TKX7"/>
<sequence>MDAQVVPDWGARGGALLAPGSEAPEEMGPAPRAAKRKQPEPPQKTFDAVVVPGVKKSAGGVVQPFAFLAAPASESGVGAAVDQTVPGEAPLVLAVAGAGVGGEESSPALSASYDHPDNEVRKRPRWETPRRRGDWPEAWACAKQLGVAPTAAAVANITCAAVRDVIARVIVMNVGLAKPTVDKWLQLLTEFIEMNVDEHITLLCLLQKYLDCGNSLRSDDQFQRPQKWECVVGISCYFSVMLSEEFAGRTAADLRDLLGGNFKFGREQLSFLKAVDWHINIDSERFASARRLMVEYAQSNGVSNKKVMSWLGLSLMDFVMLQKAHAAAAAVTAAPAAYPGTGAGAGVVPL</sequence>
<feature type="region of interest" description="Disordered" evidence="1">
    <location>
        <begin position="105"/>
        <end position="131"/>
    </location>
</feature>
<evidence type="ECO:0000256" key="1">
    <source>
        <dbReference type="SAM" id="MobiDB-lite"/>
    </source>
</evidence>
<feature type="region of interest" description="Disordered" evidence="1">
    <location>
        <begin position="1"/>
        <end position="45"/>
    </location>
</feature>
<name>A0A7S1TKX7_9RHOD</name>
<feature type="compositionally biased region" description="Basic and acidic residues" evidence="1">
    <location>
        <begin position="114"/>
        <end position="131"/>
    </location>
</feature>
<dbReference type="EMBL" id="HBGI01001386">
    <property type="protein sequence ID" value="CAD9239160.1"/>
    <property type="molecule type" value="Transcribed_RNA"/>
</dbReference>
<evidence type="ECO:0000313" key="2">
    <source>
        <dbReference type="EMBL" id="CAD9239160.1"/>
    </source>
</evidence>
<organism evidence="2">
    <name type="scientific">Erythrolobus australicus</name>
    <dbReference type="NCBI Taxonomy" id="1077150"/>
    <lineage>
        <taxon>Eukaryota</taxon>
        <taxon>Rhodophyta</taxon>
        <taxon>Bangiophyceae</taxon>
        <taxon>Porphyridiales</taxon>
        <taxon>Porphyridiaceae</taxon>
        <taxon>Erythrolobus</taxon>
    </lineage>
</organism>
<reference evidence="2" key="1">
    <citation type="submission" date="2021-01" db="EMBL/GenBank/DDBJ databases">
        <authorList>
            <person name="Corre E."/>
            <person name="Pelletier E."/>
            <person name="Niang G."/>
            <person name="Scheremetjew M."/>
            <person name="Finn R."/>
            <person name="Kale V."/>
            <person name="Holt S."/>
            <person name="Cochrane G."/>
            <person name="Meng A."/>
            <person name="Brown T."/>
            <person name="Cohen L."/>
        </authorList>
    </citation>
    <scope>NUCLEOTIDE SEQUENCE</scope>
    <source>
        <strain evidence="2">CCMP3124</strain>
    </source>
</reference>
<protein>
    <submittedName>
        <fullName evidence="2">Uncharacterized protein</fullName>
    </submittedName>
</protein>
<proteinExistence type="predicted"/>
<accession>A0A7S1TKX7</accession>